<dbReference type="RefSeq" id="WP_093471372.1">
    <property type="nucleotide sequence ID" value="NZ_FOUI01000001.1"/>
</dbReference>
<dbReference type="AlphaFoldDB" id="A0A1I4N9A9"/>
<proteinExistence type="predicted"/>
<evidence type="ECO:0000313" key="1">
    <source>
        <dbReference type="EMBL" id="SFM12091.1"/>
    </source>
</evidence>
<keyword evidence="2" id="KW-1185">Reference proteome</keyword>
<reference evidence="2" key="1">
    <citation type="submission" date="2016-10" db="EMBL/GenBank/DDBJ databases">
        <authorList>
            <person name="Varghese N."/>
            <person name="Submissions S."/>
        </authorList>
    </citation>
    <scope>NUCLEOTIDE SEQUENCE [LARGE SCALE GENOMIC DNA]</scope>
    <source>
        <strain evidence="2">DSM 24213</strain>
    </source>
</reference>
<dbReference type="STRING" id="1720063.SAMN05216217_101147"/>
<name>A0A1I4N9A9_9GAMM</name>
<organism evidence="1 2">
    <name type="scientific">Halopseudomonas yangmingensis</name>
    <dbReference type="NCBI Taxonomy" id="1720063"/>
    <lineage>
        <taxon>Bacteria</taxon>
        <taxon>Pseudomonadati</taxon>
        <taxon>Pseudomonadota</taxon>
        <taxon>Gammaproteobacteria</taxon>
        <taxon>Pseudomonadales</taxon>
        <taxon>Pseudomonadaceae</taxon>
        <taxon>Halopseudomonas</taxon>
    </lineage>
</organism>
<protein>
    <submittedName>
        <fullName evidence="1">Uncharacterized protein</fullName>
    </submittedName>
</protein>
<dbReference type="Proteomes" id="UP000243629">
    <property type="component" value="Unassembled WGS sequence"/>
</dbReference>
<gene>
    <name evidence="1" type="ORF">SAMN05216217_101147</name>
</gene>
<accession>A0A1I4N9A9</accession>
<dbReference type="OrthoDB" id="6198873at2"/>
<evidence type="ECO:0000313" key="2">
    <source>
        <dbReference type="Proteomes" id="UP000243629"/>
    </source>
</evidence>
<dbReference type="EMBL" id="FOUI01000001">
    <property type="protein sequence ID" value="SFM12091.1"/>
    <property type="molecule type" value="Genomic_DNA"/>
</dbReference>
<sequence length="110" mass="12984">MNPEANRLMLEVEKLRRETNRRMISAQVKQLSMENITPLLTMVARCRSEYLQTLMDMSAECKGNLPDEAMIERLRHRRLVYEELKTAVNALETAVQRDYLDVENTRNRQT</sequence>